<evidence type="ECO:0000256" key="1">
    <source>
        <dbReference type="SAM" id="Phobius"/>
    </source>
</evidence>
<gene>
    <name evidence="2" type="ORF">RM423_11470</name>
</gene>
<keyword evidence="1" id="KW-0812">Transmembrane</keyword>
<feature type="transmembrane region" description="Helical" evidence="1">
    <location>
        <begin position="41"/>
        <end position="59"/>
    </location>
</feature>
<reference evidence="3" key="1">
    <citation type="submission" date="2023-07" db="EMBL/GenBank/DDBJ databases">
        <title>30 novel species of actinomycetes from the DSMZ collection.</title>
        <authorList>
            <person name="Nouioui I."/>
        </authorList>
    </citation>
    <scope>NUCLEOTIDE SEQUENCE [LARGE SCALE GENOMIC DNA]</scope>
    <source>
        <strain evidence="3">DSM 44399</strain>
    </source>
</reference>
<feature type="transmembrane region" description="Helical" evidence="1">
    <location>
        <begin position="16"/>
        <end position="35"/>
    </location>
</feature>
<dbReference type="Proteomes" id="UP001183176">
    <property type="component" value="Unassembled WGS sequence"/>
</dbReference>
<accession>A0ABU2JAK6</accession>
<comment type="caution">
    <text evidence="2">The sequence shown here is derived from an EMBL/GenBank/DDBJ whole genome shotgun (WGS) entry which is preliminary data.</text>
</comment>
<sequence length="61" mass="7300">MNEQPNKYWRANTRPITIAVLFLYLLEFVLIVIALLPAWTALVVILVGFPLRWLIYRVWDR</sequence>
<keyword evidence="1" id="KW-1133">Transmembrane helix</keyword>
<evidence type="ECO:0000313" key="3">
    <source>
        <dbReference type="Proteomes" id="UP001183176"/>
    </source>
</evidence>
<dbReference type="RefSeq" id="WP_311423168.1">
    <property type="nucleotide sequence ID" value="NZ_JAVREH010000012.1"/>
</dbReference>
<proteinExistence type="predicted"/>
<keyword evidence="3" id="KW-1185">Reference proteome</keyword>
<name>A0ABU2JAK6_9ACTN</name>
<protein>
    <submittedName>
        <fullName evidence="2">Uncharacterized protein</fullName>
    </submittedName>
</protein>
<keyword evidence="1" id="KW-0472">Membrane</keyword>
<dbReference type="EMBL" id="JAVREH010000012">
    <property type="protein sequence ID" value="MDT0262015.1"/>
    <property type="molecule type" value="Genomic_DNA"/>
</dbReference>
<evidence type="ECO:0000313" key="2">
    <source>
        <dbReference type="EMBL" id="MDT0262015.1"/>
    </source>
</evidence>
<organism evidence="2 3">
    <name type="scientific">Jatrophihabitans lederbergiae</name>
    <dbReference type="NCBI Taxonomy" id="3075547"/>
    <lineage>
        <taxon>Bacteria</taxon>
        <taxon>Bacillati</taxon>
        <taxon>Actinomycetota</taxon>
        <taxon>Actinomycetes</taxon>
        <taxon>Jatrophihabitantales</taxon>
        <taxon>Jatrophihabitantaceae</taxon>
        <taxon>Jatrophihabitans</taxon>
    </lineage>
</organism>